<dbReference type="Proteomes" id="UP000178520">
    <property type="component" value="Unassembled WGS sequence"/>
</dbReference>
<proteinExistence type="predicted"/>
<dbReference type="EMBL" id="MGJA01000003">
    <property type="protein sequence ID" value="OGM98082.1"/>
    <property type="molecule type" value="Genomic_DNA"/>
</dbReference>
<sequence length="171" mass="19622">MKTILILYIPVIHSGYLDIIAKYQWVQTYILGKDFVEELAEHVELRALDPKTTQEILAPFVRGLSVKVLNRQELAHIVNTGGRIRVITANEAITKRFVERYLPGVEVTLENTFLRWEESNVLSSHDVPHDRVSISEEDRRHMNDAEIESQSSSDWWRRVGSILVKPTGGDT</sequence>
<dbReference type="STRING" id="1802660.A2735_00005"/>
<comment type="caution">
    <text evidence="1">The sequence shown here is derived from an EMBL/GenBank/DDBJ whole genome shotgun (WGS) entry which is preliminary data.</text>
</comment>
<protein>
    <submittedName>
        <fullName evidence="1">Uncharacterized protein</fullName>
    </submittedName>
</protein>
<reference evidence="1 2" key="1">
    <citation type="journal article" date="2016" name="Nat. Commun.">
        <title>Thousands of microbial genomes shed light on interconnected biogeochemical processes in an aquifer system.</title>
        <authorList>
            <person name="Anantharaman K."/>
            <person name="Brown C.T."/>
            <person name="Hug L.A."/>
            <person name="Sharon I."/>
            <person name="Castelle C.J."/>
            <person name="Probst A.J."/>
            <person name="Thomas B.C."/>
            <person name="Singh A."/>
            <person name="Wilkins M.J."/>
            <person name="Karaoz U."/>
            <person name="Brodie E.L."/>
            <person name="Williams K.H."/>
            <person name="Hubbard S.S."/>
            <person name="Banfield J.F."/>
        </authorList>
    </citation>
    <scope>NUCLEOTIDE SEQUENCE [LARGE SCALE GENOMIC DNA]</scope>
</reference>
<organism evidence="1 2">
    <name type="scientific">Candidatus Yanofskybacteria bacterium RIFCSPHIGHO2_01_FULL_41_21</name>
    <dbReference type="NCBI Taxonomy" id="1802660"/>
    <lineage>
        <taxon>Bacteria</taxon>
        <taxon>Candidatus Yanofskyibacteriota</taxon>
    </lineage>
</organism>
<dbReference type="AlphaFoldDB" id="A0A1F8EBB3"/>
<name>A0A1F8EBB3_9BACT</name>
<evidence type="ECO:0000313" key="2">
    <source>
        <dbReference type="Proteomes" id="UP000178520"/>
    </source>
</evidence>
<evidence type="ECO:0000313" key="1">
    <source>
        <dbReference type="EMBL" id="OGM98082.1"/>
    </source>
</evidence>
<gene>
    <name evidence="1" type="ORF">A2735_00005</name>
</gene>
<accession>A0A1F8EBB3</accession>